<keyword evidence="2" id="KW-1185">Reference proteome</keyword>
<evidence type="ECO:0000313" key="1">
    <source>
        <dbReference type="EMBL" id="ELU36225.1"/>
    </source>
</evidence>
<dbReference type="SUPFAM" id="SSF50969">
    <property type="entry name" value="YVTN repeat-like/Quinoprotein amine dehydrogenase"/>
    <property type="match status" value="1"/>
</dbReference>
<accession>L8WE62</accession>
<dbReference type="OMA" id="IELYLHE"/>
<dbReference type="InterPro" id="IPR036322">
    <property type="entry name" value="WD40_repeat_dom_sf"/>
</dbReference>
<dbReference type="Proteomes" id="UP000011668">
    <property type="component" value="Unassembled WGS sequence"/>
</dbReference>
<dbReference type="AlphaFoldDB" id="L8WE62"/>
<gene>
    <name evidence="1" type="ORF">AG1IA_09745</name>
</gene>
<proteinExistence type="predicted"/>
<dbReference type="PANTHER" id="PTHR10039">
    <property type="entry name" value="AMELOGENIN"/>
    <property type="match status" value="1"/>
</dbReference>
<sequence>MLDVLFRVAGDLPVKFFVTSRPEPDIRHRVEARCDQSRSMCVLHEIEKSLVQADIELYLHEELASSVSESDLKQLAKLSGSFFIYAATAIRYVRQTGTMVDPDRLKAILGSSSNPGYRHSDIDRLYTTILDSAVNQSGLEPQEQQQIYMILWTAVCTREPVNIDTLAAMAGIKSTKANILLQLLYSVLHVSQTTKVITTLHASFPDFIFDKTRSANFYCDKTRHSQTMAEQCFEVMRDQLRFNVCGLESSFITNSEVQDLEHRIRRSISPTLSYAAHHWGHHVVKSEPCEMSWRGLEQFLSHRLLFWMEVLSLKRTLGKGIGMLSALKPWVMVSSLHLITSLNDSWIFVSKYAAEPVSQSTPHIYISALSFCRHSSSVYKQYWGRTRGLLNPQGSAMEQSETALLATWSMDLLPYSLAFSPDGSRFAVGCYEGTVHVLHGHSGLCSILS</sequence>
<dbReference type="SUPFAM" id="SSF50978">
    <property type="entry name" value="WD40 repeat-like"/>
    <property type="match status" value="1"/>
</dbReference>
<dbReference type="STRING" id="983506.L8WE62"/>
<organism evidence="1 2">
    <name type="scientific">Thanatephorus cucumeris (strain AG1-IA)</name>
    <name type="common">Rice sheath blight fungus</name>
    <name type="synonym">Rhizoctonia solani</name>
    <dbReference type="NCBI Taxonomy" id="983506"/>
    <lineage>
        <taxon>Eukaryota</taxon>
        <taxon>Fungi</taxon>
        <taxon>Dikarya</taxon>
        <taxon>Basidiomycota</taxon>
        <taxon>Agaricomycotina</taxon>
        <taxon>Agaricomycetes</taxon>
        <taxon>Cantharellales</taxon>
        <taxon>Ceratobasidiaceae</taxon>
        <taxon>Rhizoctonia</taxon>
        <taxon>Rhizoctonia solani AG-1</taxon>
    </lineage>
</organism>
<reference evidence="1 2" key="1">
    <citation type="journal article" date="2013" name="Nat. Commun.">
        <title>The evolution and pathogenic mechanisms of the rice sheath blight pathogen.</title>
        <authorList>
            <person name="Zheng A."/>
            <person name="Lin R."/>
            <person name="Xu L."/>
            <person name="Qin P."/>
            <person name="Tang C."/>
            <person name="Ai P."/>
            <person name="Zhang D."/>
            <person name="Liu Y."/>
            <person name="Sun Z."/>
            <person name="Feng H."/>
            <person name="Wang Y."/>
            <person name="Chen Y."/>
            <person name="Liang X."/>
            <person name="Fu R."/>
            <person name="Li Q."/>
            <person name="Zhang J."/>
            <person name="Yu X."/>
            <person name="Xie Z."/>
            <person name="Ding L."/>
            <person name="Guan P."/>
            <person name="Tang J."/>
            <person name="Liang Y."/>
            <person name="Wang S."/>
            <person name="Deng Q."/>
            <person name="Li S."/>
            <person name="Zhu J."/>
            <person name="Wang L."/>
            <person name="Liu H."/>
            <person name="Li P."/>
        </authorList>
    </citation>
    <scope>NUCLEOTIDE SEQUENCE [LARGE SCALE GENOMIC DNA]</scope>
    <source>
        <strain evidence="2">AG-1 IA</strain>
    </source>
</reference>
<dbReference type="HOGENOM" id="CLU_049364_1_0_1"/>
<protein>
    <submittedName>
        <fullName evidence="1">WD40 domain-containing protein</fullName>
    </submittedName>
</protein>
<name>L8WE62_THACA</name>
<dbReference type="PANTHER" id="PTHR10039:SF16">
    <property type="entry name" value="GPI INOSITOL-DEACYLASE"/>
    <property type="match status" value="1"/>
</dbReference>
<evidence type="ECO:0000313" key="2">
    <source>
        <dbReference type="Proteomes" id="UP000011668"/>
    </source>
</evidence>
<dbReference type="InterPro" id="IPR011044">
    <property type="entry name" value="Quino_amine_DH_bsu"/>
</dbReference>
<dbReference type="OrthoDB" id="163438at2759"/>
<dbReference type="EMBL" id="AFRT01003926">
    <property type="protein sequence ID" value="ELU36225.1"/>
    <property type="molecule type" value="Genomic_DNA"/>
</dbReference>
<comment type="caution">
    <text evidence="1">The sequence shown here is derived from an EMBL/GenBank/DDBJ whole genome shotgun (WGS) entry which is preliminary data.</text>
</comment>